<evidence type="ECO:0008006" key="4">
    <source>
        <dbReference type="Google" id="ProtNLM"/>
    </source>
</evidence>
<dbReference type="PANTHER" id="PTHR37538">
    <property type="entry name" value="BTB DOMAIN-CONTAINING PROTEIN"/>
    <property type="match status" value="1"/>
</dbReference>
<evidence type="ECO:0000256" key="1">
    <source>
        <dbReference type="SAM" id="MobiDB-lite"/>
    </source>
</evidence>
<feature type="compositionally biased region" description="Low complexity" evidence="1">
    <location>
        <begin position="30"/>
        <end position="39"/>
    </location>
</feature>
<feature type="compositionally biased region" description="Acidic residues" evidence="1">
    <location>
        <begin position="272"/>
        <end position="291"/>
    </location>
</feature>
<feature type="compositionally biased region" description="Pro residues" evidence="1">
    <location>
        <begin position="292"/>
        <end position="310"/>
    </location>
</feature>
<keyword evidence="3" id="KW-1185">Reference proteome</keyword>
<sequence>MGNKKNKARKPGFPATSSPATREIVSVTVYPQPEYSQPEYPQPEYPQPEESRYATTPYRITIGHEYCVLEHYLRPYPELLRHCHPYHSDYAYGNTLRDVNEDIGHTLIHFLYTGKYETMEPQILHISPRALEFERSAHVYHAARQYEISGLEVLAKEYMQRFNDAVTITQILDIARKVYSRLPSDEEWFHWYIRSKLFTAFMADEEQLKRDVKESGIGTEIHFDRFVFETMLDMYSTNLASWRYRALKGDGVNGHGDVPSSDEAPEPADAQETVEEFPGEPVDDPYDDAFPDEPPPPAEPLVEEPPPADPVPLEDPYDAPAVQELEPAPPTPEFEPESDPVPEEPPSVFRWG</sequence>
<protein>
    <recommendedName>
        <fullName evidence="4">BTB domain-containing protein</fullName>
    </recommendedName>
</protein>
<dbReference type="OrthoDB" id="3594103at2759"/>
<dbReference type="InterPro" id="IPR011333">
    <property type="entry name" value="SKP1/BTB/POZ_sf"/>
</dbReference>
<dbReference type="Proteomes" id="UP000247810">
    <property type="component" value="Unassembled WGS sequence"/>
</dbReference>
<proteinExistence type="predicted"/>
<feature type="region of interest" description="Disordered" evidence="1">
    <location>
        <begin position="1"/>
        <end position="50"/>
    </location>
</feature>
<evidence type="ECO:0000313" key="3">
    <source>
        <dbReference type="Proteomes" id="UP000247810"/>
    </source>
</evidence>
<dbReference type="STRING" id="1448320.A0A319CUY0"/>
<gene>
    <name evidence="2" type="ORF">BO71DRAFT_390574</name>
</gene>
<reference evidence="2 3" key="1">
    <citation type="submission" date="2018-02" db="EMBL/GenBank/DDBJ databases">
        <title>The genomes of Aspergillus section Nigri reveals drivers in fungal speciation.</title>
        <authorList>
            <consortium name="DOE Joint Genome Institute"/>
            <person name="Vesth T.C."/>
            <person name="Nybo J."/>
            <person name="Theobald S."/>
            <person name="Brandl J."/>
            <person name="Frisvad J.C."/>
            <person name="Nielsen K.F."/>
            <person name="Lyhne E.K."/>
            <person name="Kogle M.E."/>
            <person name="Kuo A."/>
            <person name="Riley R."/>
            <person name="Clum A."/>
            <person name="Nolan M."/>
            <person name="Lipzen A."/>
            <person name="Salamov A."/>
            <person name="Henrissat B."/>
            <person name="Wiebenga A."/>
            <person name="De vries R.P."/>
            <person name="Grigoriev I.V."/>
            <person name="Mortensen U.H."/>
            <person name="Andersen M.R."/>
            <person name="Baker S.E."/>
        </authorList>
    </citation>
    <scope>NUCLEOTIDE SEQUENCE [LARGE SCALE GENOMIC DNA]</scope>
    <source>
        <strain evidence="2 3">CBS 707.79</strain>
    </source>
</reference>
<dbReference type="Gene3D" id="3.30.710.10">
    <property type="entry name" value="Potassium Channel Kv1.1, Chain A"/>
    <property type="match status" value="1"/>
</dbReference>
<dbReference type="VEuPathDB" id="FungiDB:BO71DRAFT_390574"/>
<organism evidence="2 3">
    <name type="scientific">Aspergillus ellipticus CBS 707.79</name>
    <dbReference type="NCBI Taxonomy" id="1448320"/>
    <lineage>
        <taxon>Eukaryota</taxon>
        <taxon>Fungi</taxon>
        <taxon>Dikarya</taxon>
        <taxon>Ascomycota</taxon>
        <taxon>Pezizomycotina</taxon>
        <taxon>Eurotiomycetes</taxon>
        <taxon>Eurotiomycetidae</taxon>
        <taxon>Eurotiales</taxon>
        <taxon>Aspergillaceae</taxon>
        <taxon>Aspergillus</taxon>
        <taxon>Aspergillus subgen. Circumdati</taxon>
    </lineage>
</organism>
<feature type="compositionally biased region" description="Basic residues" evidence="1">
    <location>
        <begin position="1"/>
        <end position="10"/>
    </location>
</feature>
<accession>A0A319CUY0</accession>
<name>A0A319CUY0_9EURO</name>
<dbReference type="AlphaFoldDB" id="A0A319CUY0"/>
<dbReference type="PANTHER" id="PTHR37538:SF1">
    <property type="entry name" value="BTB DOMAIN-CONTAINING PROTEIN"/>
    <property type="match status" value="1"/>
</dbReference>
<feature type="region of interest" description="Disordered" evidence="1">
    <location>
        <begin position="253"/>
        <end position="352"/>
    </location>
</feature>
<dbReference type="EMBL" id="KZ826055">
    <property type="protein sequence ID" value="PYH88964.1"/>
    <property type="molecule type" value="Genomic_DNA"/>
</dbReference>
<evidence type="ECO:0000313" key="2">
    <source>
        <dbReference type="EMBL" id="PYH88964.1"/>
    </source>
</evidence>